<accession>A0A2S0I0J3</accession>
<feature type="domain" description="AAA+ ATPase" evidence="11">
    <location>
        <begin position="21"/>
        <end position="507"/>
    </location>
</feature>
<keyword evidence="4" id="KW-0547">Nucleotide-binding</keyword>
<dbReference type="Gene3D" id="3.40.50.300">
    <property type="entry name" value="P-loop containing nucleotide triphosphate hydrolases"/>
    <property type="match status" value="2"/>
</dbReference>
<dbReference type="NCBIfam" id="TIGR00634">
    <property type="entry name" value="recN"/>
    <property type="match status" value="1"/>
</dbReference>
<dbReference type="PANTHER" id="PTHR11059:SF0">
    <property type="entry name" value="DNA REPAIR PROTEIN RECN"/>
    <property type="match status" value="1"/>
</dbReference>
<comment type="function">
    <text evidence="1 9">May be involved in recombinational repair of damaged DNA.</text>
</comment>
<dbReference type="GO" id="GO:0009432">
    <property type="term" value="P:SOS response"/>
    <property type="evidence" value="ECO:0007669"/>
    <property type="project" value="TreeGrafter"/>
</dbReference>
<reference evidence="12 13" key="1">
    <citation type="submission" date="2018-02" db="EMBL/GenBank/DDBJ databases">
        <title>Genomic analysis of the strain RR4-38 isolated from a seawater recirculating aquaculture system.</title>
        <authorList>
            <person name="Kim Y.-S."/>
            <person name="Jang Y.H."/>
            <person name="Kim K.-H."/>
        </authorList>
    </citation>
    <scope>NUCLEOTIDE SEQUENCE [LARGE SCALE GENOMIC DNA]</scope>
    <source>
        <strain evidence="12 13">RR4-38</strain>
    </source>
</reference>
<comment type="similarity">
    <text evidence="2 9">Belongs to the RecN family.</text>
</comment>
<dbReference type="RefSeq" id="WP_105217644.1">
    <property type="nucleotide sequence ID" value="NZ_CP027062.1"/>
</dbReference>
<dbReference type="EMBL" id="CP027062">
    <property type="protein sequence ID" value="AVI52405.1"/>
    <property type="molecule type" value="Genomic_DNA"/>
</dbReference>
<dbReference type="CDD" id="cd03241">
    <property type="entry name" value="ABC_RecN"/>
    <property type="match status" value="1"/>
</dbReference>
<evidence type="ECO:0000256" key="3">
    <source>
        <dbReference type="ARBA" id="ARBA00021315"/>
    </source>
</evidence>
<dbReference type="OrthoDB" id="9806954at2"/>
<keyword evidence="13" id="KW-1185">Reference proteome</keyword>
<evidence type="ECO:0000259" key="11">
    <source>
        <dbReference type="SMART" id="SM00382"/>
    </source>
</evidence>
<organism evidence="12 13">
    <name type="scientific">Pukyongia salina</name>
    <dbReference type="NCBI Taxonomy" id="2094025"/>
    <lineage>
        <taxon>Bacteria</taxon>
        <taxon>Pseudomonadati</taxon>
        <taxon>Bacteroidota</taxon>
        <taxon>Flavobacteriia</taxon>
        <taxon>Flavobacteriales</taxon>
        <taxon>Flavobacteriaceae</taxon>
        <taxon>Pukyongia</taxon>
    </lineage>
</organism>
<evidence type="ECO:0000256" key="7">
    <source>
        <dbReference type="ARBA" id="ARBA00023204"/>
    </source>
</evidence>
<evidence type="ECO:0000313" key="12">
    <source>
        <dbReference type="EMBL" id="AVI52405.1"/>
    </source>
</evidence>
<dbReference type="AlphaFoldDB" id="A0A2S0I0J3"/>
<dbReference type="GO" id="GO:0006281">
    <property type="term" value="P:DNA repair"/>
    <property type="evidence" value="ECO:0007669"/>
    <property type="project" value="UniProtKB-KW"/>
</dbReference>
<feature type="coiled-coil region" evidence="10">
    <location>
        <begin position="165"/>
        <end position="226"/>
    </location>
</feature>
<dbReference type="PANTHER" id="PTHR11059">
    <property type="entry name" value="DNA REPAIR PROTEIN RECN"/>
    <property type="match status" value="1"/>
</dbReference>
<dbReference type="SMART" id="SM00382">
    <property type="entry name" value="AAA"/>
    <property type="match status" value="1"/>
</dbReference>
<gene>
    <name evidence="12" type="primary">recN</name>
    <name evidence="12" type="ORF">C5O00_10420</name>
</gene>
<dbReference type="GO" id="GO:0006310">
    <property type="term" value="P:DNA recombination"/>
    <property type="evidence" value="ECO:0007669"/>
    <property type="project" value="InterPro"/>
</dbReference>
<evidence type="ECO:0000256" key="6">
    <source>
        <dbReference type="ARBA" id="ARBA00022840"/>
    </source>
</evidence>
<dbReference type="GO" id="GO:0043590">
    <property type="term" value="C:bacterial nucleoid"/>
    <property type="evidence" value="ECO:0007669"/>
    <property type="project" value="TreeGrafter"/>
</dbReference>
<dbReference type="InterPro" id="IPR003593">
    <property type="entry name" value="AAA+_ATPase"/>
</dbReference>
<evidence type="ECO:0000256" key="2">
    <source>
        <dbReference type="ARBA" id="ARBA00009441"/>
    </source>
</evidence>
<evidence type="ECO:0000256" key="9">
    <source>
        <dbReference type="PIRNR" id="PIRNR003128"/>
    </source>
</evidence>
<dbReference type="InterPro" id="IPR004604">
    <property type="entry name" value="DNA_recomb/repair_RecN"/>
</dbReference>
<evidence type="ECO:0000313" key="13">
    <source>
        <dbReference type="Proteomes" id="UP000238442"/>
    </source>
</evidence>
<evidence type="ECO:0000256" key="4">
    <source>
        <dbReference type="ARBA" id="ARBA00022741"/>
    </source>
</evidence>
<proteinExistence type="inferred from homology"/>
<dbReference type="SUPFAM" id="SSF52540">
    <property type="entry name" value="P-loop containing nucleoside triphosphate hydrolases"/>
    <property type="match status" value="2"/>
</dbReference>
<keyword evidence="7 9" id="KW-0234">DNA repair</keyword>
<evidence type="ECO:0000256" key="1">
    <source>
        <dbReference type="ARBA" id="ARBA00003618"/>
    </source>
</evidence>
<keyword evidence="10" id="KW-0175">Coiled coil</keyword>
<dbReference type="InterPro" id="IPR003395">
    <property type="entry name" value="RecF/RecN/SMC_N"/>
</dbReference>
<keyword evidence="5 9" id="KW-0227">DNA damage</keyword>
<dbReference type="KEGG" id="aue:C5O00_10420"/>
<dbReference type="Proteomes" id="UP000238442">
    <property type="component" value="Chromosome"/>
</dbReference>
<protein>
    <recommendedName>
        <fullName evidence="3 9">DNA repair protein RecN</fullName>
    </recommendedName>
    <alternativeName>
        <fullName evidence="8 9">Recombination protein N</fullName>
    </alternativeName>
</protein>
<evidence type="ECO:0000256" key="8">
    <source>
        <dbReference type="ARBA" id="ARBA00033408"/>
    </source>
</evidence>
<evidence type="ECO:0000256" key="5">
    <source>
        <dbReference type="ARBA" id="ARBA00022763"/>
    </source>
</evidence>
<dbReference type="GO" id="GO:0005524">
    <property type="term" value="F:ATP binding"/>
    <property type="evidence" value="ECO:0007669"/>
    <property type="project" value="UniProtKB-KW"/>
</dbReference>
<sequence>MITNLSIKNYALIDDIRVNFSSGLTIITGETGAGKSILLGALSLLLGKRADSSSVRDATKKCVIEADFSIANYALQELFSENDLDYDPITIVRREILPSGKSRAFVNDTPVTLTQLEALGSRLVDVHSQHETLTLSSEAFQLEMIDAIAGNEPLRESYKLQFEEVRKLSEEVQALLLEKEEANKELDYNTFLYNELKEASLEGLDLEELEETYETLNNTEVIQESMAEAIGLLSEESIGAIETAKKARAALAKIRSLSTYFNESWERLNSSIIELEDLLEGMTDHASEIEADPQRLMAVNEKLQQVHKLQQKHTAASISELLEIQKQLEGKIDDTVNLDERIEALQTKLSEARKKTKITANTLHEKRVAAVPDLKEKLEAILKDLGLPNAQFRFEIGMQETFRKHGMDSLDLLFTANKGLAFGPLKKVASGGEMSRIMLAVKAVLANYKHLPTIIFDEIDTGVSGEIANKMASILGSMSKKMQLMSITHLPQIAAKGDRHVMVYKEDVNEVTVTRLKELNNDERIVEIAKMIGGKKVTEAALANAKELLN</sequence>
<dbReference type="PIRSF" id="PIRSF003128">
    <property type="entry name" value="RecN"/>
    <property type="match status" value="1"/>
</dbReference>
<evidence type="ECO:0000256" key="10">
    <source>
        <dbReference type="SAM" id="Coils"/>
    </source>
</evidence>
<keyword evidence="6" id="KW-0067">ATP-binding</keyword>
<dbReference type="InterPro" id="IPR027417">
    <property type="entry name" value="P-loop_NTPase"/>
</dbReference>
<dbReference type="Pfam" id="PF02463">
    <property type="entry name" value="SMC_N"/>
    <property type="match status" value="1"/>
</dbReference>
<name>A0A2S0I0J3_9FLAO</name>